<name>A3U1K7_PSEBH</name>
<organism evidence="2 3">
    <name type="scientific">Pseudooceanicola batsensis (strain ATCC BAA-863 / DSM 15984 / KCTC 12145 / HTCC2597)</name>
    <name type="common">Oceanicola batsensis</name>
    <dbReference type="NCBI Taxonomy" id="252305"/>
    <lineage>
        <taxon>Bacteria</taxon>
        <taxon>Pseudomonadati</taxon>
        <taxon>Pseudomonadota</taxon>
        <taxon>Alphaproteobacteria</taxon>
        <taxon>Rhodobacterales</taxon>
        <taxon>Paracoccaceae</taxon>
        <taxon>Pseudooceanicola</taxon>
    </lineage>
</organism>
<comment type="caution">
    <text evidence="2">The sequence shown here is derived from an EMBL/GenBank/DDBJ whole genome shotgun (WGS) entry which is preliminary data.</text>
</comment>
<feature type="region of interest" description="Disordered" evidence="1">
    <location>
        <begin position="68"/>
        <end position="173"/>
    </location>
</feature>
<evidence type="ECO:0000256" key="1">
    <source>
        <dbReference type="SAM" id="MobiDB-lite"/>
    </source>
</evidence>
<dbReference type="AlphaFoldDB" id="A3U1K7"/>
<dbReference type="HOGENOM" id="CLU_1546060_0_0_5"/>
<accession>A3U1K7</accession>
<proteinExistence type="predicted"/>
<dbReference type="STRING" id="252305.OB2597_00185"/>
<sequence>MRACAAVCTAPRAGRAWRDEPPGMVAQLRQEQPARAAIIRMTGATRRDLSCAALRARSGTVAVRTDRQVAAGAGATRAGRPAAPGATVRSATSRATAAPTGIAGGPGPSGAPSLNSRRALRPASDLSPETGKDPVDPAKARPSDAVSAALPACASGHGIRPGTNRRTTEETRA</sequence>
<protein>
    <submittedName>
        <fullName evidence="2">Uncharacterized protein</fullName>
    </submittedName>
</protein>
<dbReference type="EMBL" id="AAMO01000010">
    <property type="protein sequence ID" value="EAQ01788.1"/>
    <property type="molecule type" value="Genomic_DNA"/>
</dbReference>
<reference evidence="2 3" key="1">
    <citation type="journal article" date="2010" name="J. Bacteriol.">
        <title>Genome sequences of Oceanicola granulosus HTCC2516(T) and Oceanicola batsensis HTCC2597(TDelta).</title>
        <authorList>
            <person name="Thrash J.C."/>
            <person name="Cho J.C."/>
            <person name="Vergin K.L."/>
            <person name="Giovannoni S.J."/>
        </authorList>
    </citation>
    <scope>NUCLEOTIDE SEQUENCE [LARGE SCALE GENOMIC DNA]</scope>
    <source>
        <strain evidence="3">ATCC BAA-863 / DSM 15984 / KCTC 12145 / HTCC2597</strain>
    </source>
</reference>
<keyword evidence="3" id="KW-1185">Reference proteome</keyword>
<evidence type="ECO:0000313" key="3">
    <source>
        <dbReference type="Proteomes" id="UP000004318"/>
    </source>
</evidence>
<feature type="compositionally biased region" description="Basic and acidic residues" evidence="1">
    <location>
        <begin position="130"/>
        <end position="142"/>
    </location>
</feature>
<feature type="compositionally biased region" description="Low complexity" evidence="1">
    <location>
        <begin position="70"/>
        <end position="101"/>
    </location>
</feature>
<evidence type="ECO:0000313" key="2">
    <source>
        <dbReference type="EMBL" id="EAQ01788.1"/>
    </source>
</evidence>
<dbReference type="Proteomes" id="UP000004318">
    <property type="component" value="Unassembled WGS sequence"/>
</dbReference>
<gene>
    <name evidence="2" type="ORF">OB2597_00185</name>
</gene>